<dbReference type="GO" id="GO:0051539">
    <property type="term" value="F:4 iron, 4 sulfur cluster binding"/>
    <property type="evidence" value="ECO:0007669"/>
    <property type="project" value="UniProtKB-KW"/>
</dbReference>
<proteinExistence type="predicted"/>
<dbReference type="SFLD" id="SFLDG01067">
    <property type="entry name" value="SPASM/twitch_domain_containing"/>
    <property type="match status" value="1"/>
</dbReference>
<dbReference type="CDD" id="cd01335">
    <property type="entry name" value="Radical_SAM"/>
    <property type="match status" value="1"/>
</dbReference>
<comment type="cofactor">
    <cofactor evidence="1">
        <name>[4Fe-4S] cluster</name>
        <dbReference type="ChEBI" id="CHEBI:49883"/>
    </cofactor>
</comment>
<keyword evidence="6" id="KW-0411">Iron-sulfur</keyword>
<name>A0A4P9J6Z4_9GAMM</name>
<evidence type="ECO:0000256" key="5">
    <source>
        <dbReference type="ARBA" id="ARBA00023004"/>
    </source>
</evidence>
<gene>
    <name evidence="10" type="ORF">FFU37_18290</name>
</gene>
<dbReference type="Pfam" id="PF04055">
    <property type="entry name" value="Radical_SAM"/>
    <property type="match status" value="1"/>
</dbReference>
<dbReference type="NCBIfam" id="NF038283">
    <property type="entry name" value="viperin_w_prok"/>
    <property type="match status" value="1"/>
</dbReference>
<evidence type="ECO:0000256" key="2">
    <source>
        <dbReference type="ARBA" id="ARBA00022485"/>
    </source>
</evidence>
<protein>
    <recommendedName>
        <fullName evidence="8">S-adenosylmethionine-dependent nucleotide dehydratase</fullName>
    </recommendedName>
</protein>
<dbReference type="Gene3D" id="3.20.20.70">
    <property type="entry name" value="Aldolase class I"/>
    <property type="match status" value="1"/>
</dbReference>
<dbReference type="SUPFAM" id="SSF102114">
    <property type="entry name" value="Radical SAM enzymes"/>
    <property type="match status" value="1"/>
</dbReference>
<dbReference type="KEGG" id="pdv:FFU37_18290"/>
<dbReference type="InterPro" id="IPR007197">
    <property type="entry name" value="rSAM"/>
</dbReference>
<dbReference type="InterPro" id="IPR058240">
    <property type="entry name" value="rSAM_sf"/>
</dbReference>
<keyword evidence="2" id="KW-0004">4Fe-4S</keyword>
<dbReference type="RefSeq" id="WP_138490234.1">
    <property type="nucleotide sequence ID" value="NZ_CP040559.1"/>
</dbReference>
<dbReference type="GO" id="GO:0046872">
    <property type="term" value="F:metal ion binding"/>
    <property type="evidence" value="ECO:0007669"/>
    <property type="project" value="UniProtKB-KW"/>
</dbReference>
<dbReference type="GeneID" id="88777621"/>
<evidence type="ECO:0000256" key="8">
    <source>
        <dbReference type="ARBA" id="ARBA00039667"/>
    </source>
</evidence>
<dbReference type="AlphaFoldDB" id="A0A4P9J6Z4"/>
<feature type="domain" description="Radical SAM core" evidence="9">
    <location>
        <begin position="4"/>
        <end position="249"/>
    </location>
</feature>
<evidence type="ECO:0000313" key="10">
    <source>
        <dbReference type="EMBL" id="QCU76418.1"/>
    </source>
</evidence>
<dbReference type="PROSITE" id="PS51918">
    <property type="entry name" value="RADICAL_SAM"/>
    <property type="match status" value="1"/>
</dbReference>
<organism evidence="10 11">
    <name type="scientific">Pseudoalteromonas distincta</name>
    <dbReference type="NCBI Taxonomy" id="77608"/>
    <lineage>
        <taxon>Bacteria</taxon>
        <taxon>Pseudomonadati</taxon>
        <taxon>Pseudomonadota</taxon>
        <taxon>Gammaproteobacteria</taxon>
        <taxon>Alteromonadales</taxon>
        <taxon>Pseudoalteromonadaceae</taxon>
        <taxon>Pseudoalteromonas</taxon>
    </lineage>
</organism>
<dbReference type="GO" id="GO:0003824">
    <property type="term" value="F:catalytic activity"/>
    <property type="evidence" value="ECO:0007669"/>
    <property type="project" value="InterPro"/>
</dbReference>
<evidence type="ECO:0000259" key="9">
    <source>
        <dbReference type="PROSITE" id="PS51918"/>
    </source>
</evidence>
<dbReference type="EMBL" id="CP040559">
    <property type="protein sequence ID" value="QCU76418.1"/>
    <property type="molecule type" value="Genomic_DNA"/>
</dbReference>
<keyword evidence="7" id="KW-0051">Antiviral defense</keyword>
<evidence type="ECO:0000256" key="4">
    <source>
        <dbReference type="ARBA" id="ARBA00022723"/>
    </source>
</evidence>
<sequence length="319" mass="36270">MNNSIDELVINYHVTEVCNYSCKFCYAKWDRPSEIQADGQNAELMLEKLADYFFDDNTNQVKAVFPYKSVRINFAGGEPLILKKRFEKLIIKTKLLGFNLSLITNGHYLTDSFIDNYGAMFSMIGISFDSQFSTARKDIGRIDRKGKSFGSHDLIKAVTQIRSVNPSITIKLNTVVNSLNYQESFEQLIADIKPEKWKVFQVLPVLNSNLLVSDEQFSGFVKRHASLKEVMVAEDNEAMTNSYLMINPQGRFYQNSATQNGYVYGDLILDVGVKQALEVCEINWETFTSRYKKDNTVSLISNSEYQLKNNAALKQGVLA</sequence>
<keyword evidence="4" id="KW-0479">Metal-binding</keyword>
<dbReference type="SFLD" id="SFLDS00029">
    <property type="entry name" value="Radical_SAM"/>
    <property type="match status" value="1"/>
</dbReference>
<reference evidence="10 11" key="1">
    <citation type="submission" date="2019-05" db="EMBL/GenBank/DDBJ databases">
        <title>Complete genome sequence of Pseudoalteromonas sp. 16-SW-7(T) isolated from the Okhotsk Sea, Russia.</title>
        <authorList>
            <person name="Nguyen T.H."/>
            <person name="Nedashkovskaya O.I."/>
            <person name="Kim S.-G."/>
        </authorList>
    </citation>
    <scope>NUCLEOTIDE SEQUENCE [LARGE SCALE GENOMIC DNA]</scope>
    <source>
        <strain evidence="10 11">16-SW-7</strain>
    </source>
</reference>
<evidence type="ECO:0000256" key="6">
    <source>
        <dbReference type="ARBA" id="ARBA00023014"/>
    </source>
</evidence>
<dbReference type="InterPro" id="IPR051196">
    <property type="entry name" value="RSAD2/Viperin_antiviral"/>
</dbReference>
<keyword evidence="3" id="KW-0949">S-adenosyl-L-methionine</keyword>
<dbReference type="InterPro" id="IPR013785">
    <property type="entry name" value="Aldolase_TIM"/>
</dbReference>
<dbReference type="PANTHER" id="PTHR21339">
    <property type="entry name" value="RADICAL S-ADENOSYL METHIONINE DOMAIN-CONTAINING PROTEIN 2"/>
    <property type="match status" value="1"/>
</dbReference>
<dbReference type="Proteomes" id="UP000310065">
    <property type="component" value="Chromosome S1"/>
</dbReference>
<evidence type="ECO:0000256" key="3">
    <source>
        <dbReference type="ARBA" id="ARBA00022691"/>
    </source>
</evidence>
<dbReference type="PANTHER" id="PTHR21339:SF0">
    <property type="entry name" value="S-ADENOSYLMETHIONINE-DEPENDENT NUCLEOTIDE DEHYDRATASE RSAD2"/>
    <property type="match status" value="1"/>
</dbReference>
<evidence type="ECO:0000313" key="11">
    <source>
        <dbReference type="Proteomes" id="UP000310065"/>
    </source>
</evidence>
<evidence type="ECO:0000256" key="1">
    <source>
        <dbReference type="ARBA" id="ARBA00001966"/>
    </source>
</evidence>
<keyword evidence="5" id="KW-0408">Iron</keyword>
<evidence type="ECO:0000256" key="7">
    <source>
        <dbReference type="ARBA" id="ARBA00023118"/>
    </source>
</evidence>
<dbReference type="SFLD" id="SFLDG01088">
    <property type="entry name" value="antiviral_proteins"/>
    <property type="match status" value="1"/>
</dbReference>
<accession>A0A4P9J6Z4</accession>
<dbReference type="GO" id="GO:0051607">
    <property type="term" value="P:defense response to virus"/>
    <property type="evidence" value="ECO:0007669"/>
    <property type="project" value="UniProtKB-KW"/>
</dbReference>